<feature type="domain" description="RNase H type-1" evidence="1">
    <location>
        <begin position="147"/>
        <end position="265"/>
    </location>
</feature>
<keyword evidence="3" id="KW-1185">Reference proteome</keyword>
<dbReference type="InterPro" id="IPR012337">
    <property type="entry name" value="RNaseH-like_sf"/>
</dbReference>
<sequence>MPRKLVRDVWTENNWDERKIRAAVLPVGVENDVVEEIMRIPISEANKDVAHWAPTPQGNFTSSSAWDLIRHQQESMEMGAVFNSSLVIDRIQNHLQLAILARKILVTQWKGLSSTTSFKFPRPRRSNASGTRVVRWQLPQHNWTKLNIAGAFLGTTSPAGGEGIIRDEHGNILRGFAEQFDARSGMEVVLKALIKGVDMAKSFGKNIWIETDSQEVVGMVGTRNQGAAEHRHTLTAIRNVLKGCQCKFSHIPKIGNRIANLLANRGGRKAHQNIFDQESAPPWIRALARMDQ</sequence>
<dbReference type="InterPro" id="IPR036397">
    <property type="entry name" value="RNaseH_sf"/>
</dbReference>
<dbReference type="GO" id="GO:0003676">
    <property type="term" value="F:nucleic acid binding"/>
    <property type="evidence" value="ECO:0007669"/>
    <property type="project" value="InterPro"/>
</dbReference>
<dbReference type="InterPro" id="IPR002156">
    <property type="entry name" value="RNaseH_domain"/>
</dbReference>
<dbReference type="AlphaFoldDB" id="A0A8X8WM98"/>
<reference evidence="2" key="2">
    <citation type="submission" date="2020-08" db="EMBL/GenBank/DDBJ databases">
        <title>Plant Genome Project.</title>
        <authorList>
            <person name="Zhang R.-G."/>
        </authorList>
    </citation>
    <scope>NUCLEOTIDE SEQUENCE</scope>
    <source>
        <strain evidence="2">Huo1</strain>
        <tissue evidence="2">Leaf</tissue>
    </source>
</reference>
<organism evidence="2">
    <name type="scientific">Salvia splendens</name>
    <name type="common">Scarlet sage</name>
    <dbReference type="NCBI Taxonomy" id="180675"/>
    <lineage>
        <taxon>Eukaryota</taxon>
        <taxon>Viridiplantae</taxon>
        <taxon>Streptophyta</taxon>
        <taxon>Embryophyta</taxon>
        <taxon>Tracheophyta</taxon>
        <taxon>Spermatophyta</taxon>
        <taxon>Magnoliopsida</taxon>
        <taxon>eudicotyledons</taxon>
        <taxon>Gunneridae</taxon>
        <taxon>Pentapetalae</taxon>
        <taxon>asterids</taxon>
        <taxon>lamiids</taxon>
        <taxon>Lamiales</taxon>
        <taxon>Lamiaceae</taxon>
        <taxon>Nepetoideae</taxon>
        <taxon>Mentheae</taxon>
        <taxon>Salviinae</taxon>
        <taxon>Salvia</taxon>
        <taxon>Salvia subgen. Calosphace</taxon>
        <taxon>core Calosphace</taxon>
    </lineage>
</organism>
<evidence type="ECO:0000313" key="3">
    <source>
        <dbReference type="Proteomes" id="UP000298416"/>
    </source>
</evidence>
<dbReference type="Gene3D" id="3.30.420.10">
    <property type="entry name" value="Ribonuclease H-like superfamily/Ribonuclease H"/>
    <property type="match status" value="1"/>
</dbReference>
<reference evidence="2" key="1">
    <citation type="submission" date="2018-01" db="EMBL/GenBank/DDBJ databases">
        <authorList>
            <person name="Mao J.F."/>
        </authorList>
    </citation>
    <scope>NUCLEOTIDE SEQUENCE</scope>
    <source>
        <strain evidence="2">Huo1</strain>
        <tissue evidence="2">Leaf</tissue>
    </source>
</reference>
<dbReference type="EMBL" id="PNBA02000016">
    <property type="protein sequence ID" value="KAG6397296.1"/>
    <property type="molecule type" value="Genomic_DNA"/>
</dbReference>
<dbReference type="PANTHER" id="PTHR47723">
    <property type="entry name" value="OS05G0353850 PROTEIN"/>
    <property type="match status" value="1"/>
</dbReference>
<proteinExistence type="predicted"/>
<evidence type="ECO:0000313" key="2">
    <source>
        <dbReference type="EMBL" id="KAG6397296.1"/>
    </source>
</evidence>
<name>A0A8X8WM98_SALSN</name>
<protein>
    <recommendedName>
        <fullName evidence="1">RNase H type-1 domain-containing protein</fullName>
    </recommendedName>
</protein>
<dbReference type="SUPFAM" id="SSF53098">
    <property type="entry name" value="Ribonuclease H-like"/>
    <property type="match status" value="1"/>
</dbReference>
<dbReference type="PANTHER" id="PTHR47723:SF19">
    <property type="entry name" value="POLYNUCLEOTIDYL TRANSFERASE, RIBONUCLEASE H-LIKE SUPERFAMILY PROTEIN"/>
    <property type="match status" value="1"/>
</dbReference>
<dbReference type="InterPro" id="IPR053151">
    <property type="entry name" value="RNase_H-like"/>
</dbReference>
<dbReference type="InterPro" id="IPR044730">
    <property type="entry name" value="RNase_H-like_dom_plant"/>
</dbReference>
<dbReference type="Proteomes" id="UP000298416">
    <property type="component" value="Unassembled WGS sequence"/>
</dbReference>
<gene>
    <name evidence="2" type="ORF">SASPL_143462</name>
</gene>
<dbReference type="CDD" id="cd06222">
    <property type="entry name" value="RNase_H_like"/>
    <property type="match status" value="1"/>
</dbReference>
<dbReference type="GO" id="GO:0004523">
    <property type="term" value="F:RNA-DNA hybrid ribonuclease activity"/>
    <property type="evidence" value="ECO:0007669"/>
    <property type="project" value="InterPro"/>
</dbReference>
<comment type="caution">
    <text evidence="2">The sequence shown here is derived from an EMBL/GenBank/DDBJ whole genome shotgun (WGS) entry which is preliminary data.</text>
</comment>
<accession>A0A8X8WM98</accession>
<evidence type="ECO:0000259" key="1">
    <source>
        <dbReference type="Pfam" id="PF13456"/>
    </source>
</evidence>
<dbReference type="Pfam" id="PF13456">
    <property type="entry name" value="RVT_3"/>
    <property type="match status" value="1"/>
</dbReference>